<dbReference type="AlphaFoldDB" id="A0A645E728"/>
<comment type="caution">
    <text evidence="2">The sequence shown here is derived from an EMBL/GenBank/DDBJ whole genome shotgun (WGS) entry which is preliminary data.</text>
</comment>
<proteinExistence type="predicted"/>
<sequence length="120" mass="13425">MNRSKSLLTNSIVFSILTAAMCVLGICLLNRSFVLIAFAAFCIMTSSMLLSTHYYNNPNESNKFINGFSYTLLLPVACCIFIIVFILELSKGIYDLIFRKKGGGRNDKSVETMRDRTTGM</sequence>
<feature type="transmembrane region" description="Helical" evidence="1">
    <location>
        <begin position="67"/>
        <end position="90"/>
    </location>
</feature>
<protein>
    <submittedName>
        <fullName evidence="2">Uncharacterized protein</fullName>
    </submittedName>
</protein>
<keyword evidence="1" id="KW-0472">Membrane</keyword>
<accession>A0A645E728</accession>
<feature type="transmembrane region" description="Helical" evidence="1">
    <location>
        <begin position="34"/>
        <end position="55"/>
    </location>
</feature>
<keyword evidence="1" id="KW-0812">Transmembrane</keyword>
<gene>
    <name evidence="2" type="ORF">SDC9_144512</name>
</gene>
<feature type="transmembrane region" description="Helical" evidence="1">
    <location>
        <begin position="12"/>
        <end position="29"/>
    </location>
</feature>
<keyword evidence="1" id="KW-1133">Transmembrane helix</keyword>
<reference evidence="2" key="1">
    <citation type="submission" date="2019-08" db="EMBL/GenBank/DDBJ databases">
        <authorList>
            <person name="Kucharzyk K."/>
            <person name="Murdoch R.W."/>
            <person name="Higgins S."/>
            <person name="Loffler F."/>
        </authorList>
    </citation>
    <scope>NUCLEOTIDE SEQUENCE</scope>
</reference>
<evidence type="ECO:0000256" key="1">
    <source>
        <dbReference type="SAM" id="Phobius"/>
    </source>
</evidence>
<evidence type="ECO:0000313" key="2">
    <source>
        <dbReference type="EMBL" id="MPM97339.1"/>
    </source>
</evidence>
<name>A0A645E728_9ZZZZ</name>
<dbReference type="EMBL" id="VSSQ01043628">
    <property type="protein sequence ID" value="MPM97339.1"/>
    <property type="molecule type" value="Genomic_DNA"/>
</dbReference>
<organism evidence="2">
    <name type="scientific">bioreactor metagenome</name>
    <dbReference type="NCBI Taxonomy" id="1076179"/>
    <lineage>
        <taxon>unclassified sequences</taxon>
        <taxon>metagenomes</taxon>
        <taxon>ecological metagenomes</taxon>
    </lineage>
</organism>